<dbReference type="Pfam" id="PF07607">
    <property type="entry name" value="DUF1570"/>
    <property type="match status" value="1"/>
</dbReference>
<name>K6XAP4_9ALTE</name>
<dbReference type="OrthoDB" id="256673at2"/>
<reference evidence="2 3" key="1">
    <citation type="journal article" date="2017" name="Antonie Van Leeuwenhoek">
        <title>Rhizobium rhizosphaerae sp. nov., a novel species isolated from rice rhizosphere.</title>
        <authorList>
            <person name="Zhao J.J."/>
            <person name="Zhang J."/>
            <person name="Zhang R.J."/>
            <person name="Zhang C.W."/>
            <person name="Yin H.Q."/>
            <person name="Zhang X.X."/>
        </authorList>
    </citation>
    <scope>NUCLEOTIDE SEQUENCE [LARGE SCALE GENOMIC DNA]</scope>
    <source>
        <strain evidence="2 3">BSs20135</strain>
    </source>
</reference>
<dbReference type="Gene3D" id="1.10.390.20">
    <property type="match status" value="1"/>
</dbReference>
<dbReference type="InterPro" id="IPR011464">
    <property type="entry name" value="DUF1570"/>
</dbReference>
<evidence type="ECO:0000259" key="1">
    <source>
        <dbReference type="Pfam" id="PF07607"/>
    </source>
</evidence>
<sequence>MTLAGPKIFDYFKLNISGANVPFEFKEKLTHSINKLFALYGQLIAKEDLKQVVVNLRFFTSKQRFLAYSKEHAPSLKPTAGFYDNGTNEAVIMYYSSEQAITTAIHESVHAINRGIIGNSNKWFNEGMAEYLENITINLSSAIITRNKSWYKNGKLKYRQLPLRKVLSASRKDWNSQSQSNLYSTSWAFIYFLMDDTKRKAKLVKMLKAEQQNLCNTLSFKQTMKIFNMSDRELQNRFSRWLAGPEGSGSLKSKSHLIFYNYMTYQNI</sequence>
<comment type="caution">
    <text evidence="2">The sequence shown here is derived from an EMBL/GenBank/DDBJ whole genome shotgun (WGS) entry which is preliminary data.</text>
</comment>
<feature type="domain" description="DUF1570" evidence="1">
    <location>
        <begin position="101"/>
        <end position="209"/>
    </location>
</feature>
<evidence type="ECO:0000313" key="3">
    <source>
        <dbReference type="Proteomes" id="UP000006327"/>
    </source>
</evidence>
<keyword evidence="3" id="KW-1185">Reference proteome</keyword>
<dbReference type="STRING" id="493475.GARC_0718"/>
<evidence type="ECO:0000313" key="2">
    <source>
        <dbReference type="EMBL" id="GAC17699.1"/>
    </source>
</evidence>
<dbReference type="RefSeq" id="WP_007616742.1">
    <property type="nucleotide sequence ID" value="NZ_BAEO01000009.1"/>
</dbReference>
<gene>
    <name evidence="2" type="ORF">GARC_0718</name>
</gene>
<dbReference type="AlphaFoldDB" id="K6XAP4"/>
<accession>K6XAP4</accession>
<dbReference type="EMBL" id="BAEO01000009">
    <property type="protein sequence ID" value="GAC17699.1"/>
    <property type="molecule type" value="Genomic_DNA"/>
</dbReference>
<dbReference type="Proteomes" id="UP000006327">
    <property type="component" value="Unassembled WGS sequence"/>
</dbReference>
<dbReference type="eggNOG" id="ENOG50311K9">
    <property type="taxonomic scope" value="Bacteria"/>
</dbReference>
<protein>
    <recommendedName>
        <fullName evidence="1">DUF1570 domain-containing protein</fullName>
    </recommendedName>
</protein>
<proteinExistence type="predicted"/>
<organism evidence="2 3">
    <name type="scientific">Paraglaciecola arctica BSs20135</name>
    <dbReference type="NCBI Taxonomy" id="493475"/>
    <lineage>
        <taxon>Bacteria</taxon>
        <taxon>Pseudomonadati</taxon>
        <taxon>Pseudomonadota</taxon>
        <taxon>Gammaproteobacteria</taxon>
        <taxon>Alteromonadales</taxon>
        <taxon>Alteromonadaceae</taxon>
        <taxon>Paraglaciecola</taxon>
    </lineage>
</organism>